<organism evidence="3 4">
    <name type="scientific">Achromobacter pestifer</name>
    <dbReference type="NCBI Taxonomy" id="1353889"/>
    <lineage>
        <taxon>Bacteria</taxon>
        <taxon>Pseudomonadati</taxon>
        <taxon>Pseudomonadota</taxon>
        <taxon>Betaproteobacteria</taxon>
        <taxon>Burkholderiales</taxon>
        <taxon>Alcaligenaceae</taxon>
        <taxon>Achromobacter</taxon>
    </lineage>
</organism>
<evidence type="ECO:0000313" key="4">
    <source>
        <dbReference type="Proteomes" id="UP000494108"/>
    </source>
</evidence>
<sequence>MSKYRKFNRRGALATALAGLLALGLGSVAQAQTQPYPNKPIRIVVPFPPGGAADTLARALSQQLNDTLGKQVIVENRAGAGGTIGTNAVARAEPDGYTLLLGNVSTLAIAPSLYPNLNYDPVKDFQPITLVGKSPLVFAINPALPARSLPELIALASKEPGKLTFGSSGAGSITHLTGEVLNLATGGKLVHVPYKGSSPVLLAVASGELSMGVTQVVEMLPQYKAGRVGAAAVTGTEKSPALPDVSTAASQGVKGLEATTWYSLMAPAGVPASVIDRLQPALQQVLTNPDLRKRYADEGLILAPSTPAELSAFLGKEVQDWGAVIKQAGVKLD</sequence>
<reference evidence="3 4" key="1">
    <citation type="submission" date="2020-04" db="EMBL/GenBank/DDBJ databases">
        <authorList>
            <person name="De Canck E."/>
        </authorList>
    </citation>
    <scope>NUCLEOTIDE SEQUENCE [LARGE SCALE GENOMIC DNA]</scope>
    <source>
        <strain evidence="3 4">LMG 3431</strain>
    </source>
</reference>
<evidence type="ECO:0008006" key="5">
    <source>
        <dbReference type="Google" id="ProtNLM"/>
    </source>
</evidence>
<dbReference type="InterPro" id="IPR006311">
    <property type="entry name" value="TAT_signal"/>
</dbReference>
<proteinExistence type="inferred from homology"/>
<gene>
    <name evidence="3" type="ORF">LMG3431_04217</name>
</gene>
<dbReference type="PANTHER" id="PTHR42928">
    <property type="entry name" value="TRICARBOXYLATE-BINDING PROTEIN"/>
    <property type="match status" value="1"/>
</dbReference>
<dbReference type="Pfam" id="PF03401">
    <property type="entry name" value="TctC"/>
    <property type="match status" value="1"/>
</dbReference>
<comment type="similarity">
    <text evidence="1">Belongs to the UPF0065 (bug) family.</text>
</comment>
<dbReference type="Gene3D" id="3.40.190.150">
    <property type="entry name" value="Bordetella uptake gene, domain 1"/>
    <property type="match status" value="1"/>
</dbReference>
<evidence type="ECO:0000256" key="1">
    <source>
        <dbReference type="ARBA" id="ARBA00006987"/>
    </source>
</evidence>
<dbReference type="SUPFAM" id="SSF53850">
    <property type="entry name" value="Periplasmic binding protein-like II"/>
    <property type="match status" value="1"/>
</dbReference>
<dbReference type="PANTHER" id="PTHR42928:SF5">
    <property type="entry name" value="BLR1237 PROTEIN"/>
    <property type="match status" value="1"/>
</dbReference>
<dbReference type="InterPro" id="IPR005064">
    <property type="entry name" value="BUG"/>
</dbReference>
<dbReference type="InterPro" id="IPR042100">
    <property type="entry name" value="Bug_dom1"/>
</dbReference>
<name>A0A6S6ZP11_9BURK</name>
<protein>
    <recommendedName>
        <fullName evidence="5">Tripartite tricarboxylate transporter substrate binding protein</fullName>
    </recommendedName>
</protein>
<accession>A0A6S6ZP11</accession>
<feature type="signal peptide" evidence="2">
    <location>
        <begin position="1"/>
        <end position="31"/>
    </location>
</feature>
<dbReference type="RefSeq" id="WP_175176531.1">
    <property type="nucleotide sequence ID" value="NZ_CADIJX010000005.1"/>
</dbReference>
<dbReference type="AlphaFoldDB" id="A0A6S6ZP11"/>
<dbReference type="Gene3D" id="3.40.190.10">
    <property type="entry name" value="Periplasmic binding protein-like II"/>
    <property type="match status" value="1"/>
</dbReference>
<dbReference type="EMBL" id="CADIJX010000005">
    <property type="protein sequence ID" value="CAB3678172.1"/>
    <property type="molecule type" value="Genomic_DNA"/>
</dbReference>
<dbReference type="PIRSF" id="PIRSF017082">
    <property type="entry name" value="YflP"/>
    <property type="match status" value="1"/>
</dbReference>
<evidence type="ECO:0000256" key="2">
    <source>
        <dbReference type="SAM" id="SignalP"/>
    </source>
</evidence>
<dbReference type="Proteomes" id="UP000494108">
    <property type="component" value="Unassembled WGS sequence"/>
</dbReference>
<keyword evidence="2" id="KW-0732">Signal</keyword>
<dbReference type="PROSITE" id="PS51318">
    <property type="entry name" value="TAT"/>
    <property type="match status" value="1"/>
</dbReference>
<feature type="chain" id="PRO_5028807887" description="Tripartite tricarboxylate transporter substrate binding protein" evidence="2">
    <location>
        <begin position="32"/>
        <end position="333"/>
    </location>
</feature>
<keyword evidence="4" id="KW-1185">Reference proteome</keyword>
<evidence type="ECO:0000313" key="3">
    <source>
        <dbReference type="EMBL" id="CAB3678172.1"/>
    </source>
</evidence>
<dbReference type="CDD" id="cd13578">
    <property type="entry name" value="PBP2_Bug27"/>
    <property type="match status" value="1"/>
</dbReference>